<accession>A0ABQ6MA57</accession>
<evidence type="ECO:0000313" key="3">
    <source>
        <dbReference type="Proteomes" id="UP001165060"/>
    </source>
</evidence>
<name>A0ABQ6MA57_9STRA</name>
<dbReference type="InterPro" id="IPR029787">
    <property type="entry name" value="Nucleotide_cyclase"/>
</dbReference>
<sequence>MMKMFEAKLEEQRQAEEKAMQEQLLLTNDSQPIFQRDNIDRRPPPRIGSINPELHASTNLLNQPVNAAAARQAIITTNSQAVADSALSQLREREKNKEMATKNMEFSVKLSAQRNEIEALKAQLVEVVGGDGSQGSKSKYKHGMIDLLLILQPNMVINNVAAPAYEPKPHFSVHKGVTVLFADISGYTALAQTLGAAGAAGTELLSKSLDDFFGIAITSIYRFNGDVIKFCGDAILCVFEPDRNSTPADSALAAVLCAMELKAKLRNFKAAEGVMLDLKLMIGHGEIVGNYVGDSALNHFEFLVTGQPMDQMTQAEHYVVPGDIIMSKEAHAIVEDSVVVKDVNPQAAAFGFKLLVGTTPSFVPPVAPPPSIPVRLSANRQRLLEMFNESTIVEKLDGIAGSWTRLERSSSSLRSRVSRHDLCTILFINMSSDKISSESNEEVLEGLNEAFMAFYHPTKLFQGTLRQFLLDDKGMVAIIVFSGRESNTISACRCSLKIQENFTSNDIEANIGIATGKVFFGPVGDERRCEMAWIGDSVNLAARLMGKAEDTIFVDKATCENASSELSFEMHGMVELKGKGAVTIYELLGLKHRGSVLMEGRRRSSVSSEALLSRPAVFDNAASVLSAISVEACLGNARKKEAHSHRKAFDREAICFCLSISRRWTSTDDEYR</sequence>
<dbReference type="PANTHER" id="PTHR47455:SF1">
    <property type="entry name" value="GUANYLATE CYCLASE DOMAIN-CONTAINING PROTEIN"/>
    <property type="match status" value="1"/>
</dbReference>
<gene>
    <name evidence="2" type="ORF">TeGR_g659</name>
</gene>
<dbReference type="PANTHER" id="PTHR47455">
    <property type="entry name" value="ADENYLYL CYCLASE BETA"/>
    <property type="match status" value="1"/>
</dbReference>
<dbReference type="SUPFAM" id="SSF55073">
    <property type="entry name" value="Nucleotide cyclase"/>
    <property type="match status" value="2"/>
</dbReference>
<evidence type="ECO:0000259" key="1">
    <source>
        <dbReference type="PROSITE" id="PS50125"/>
    </source>
</evidence>
<feature type="domain" description="Guanylate cyclase" evidence="1">
    <location>
        <begin position="178"/>
        <end position="316"/>
    </location>
</feature>
<dbReference type="InterPro" id="IPR001054">
    <property type="entry name" value="A/G_cyclase"/>
</dbReference>
<dbReference type="CDD" id="cd07302">
    <property type="entry name" value="CHD"/>
    <property type="match status" value="2"/>
</dbReference>
<keyword evidence="3" id="KW-1185">Reference proteome</keyword>
<evidence type="ECO:0000313" key="2">
    <source>
        <dbReference type="EMBL" id="GMI22387.1"/>
    </source>
</evidence>
<dbReference type="Proteomes" id="UP001165060">
    <property type="component" value="Unassembled WGS sequence"/>
</dbReference>
<dbReference type="Gene3D" id="3.30.70.1230">
    <property type="entry name" value="Nucleotide cyclase"/>
    <property type="match status" value="2"/>
</dbReference>
<dbReference type="PROSITE" id="PS50125">
    <property type="entry name" value="GUANYLATE_CYCLASE_2"/>
    <property type="match status" value="2"/>
</dbReference>
<dbReference type="EMBL" id="BRYB01000085">
    <property type="protein sequence ID" value="GMI22387.1"/>
    <property type="molecule type" value="Genomic_DNA"/>
</dbReference>
<feature type="domain" description="Guanylate cyclase" evidence="1">
    <location>
        <begin position="424"/>
        <end position="545"/>
    </location>
</feature>
<reference evidence="2 3" key="1">
    <citation type="journal article" date="2023" name="Commun. Biol.">
        <title>Genome analysis of Parmales, the sister group of diatoms, reveals the evolutionary specialization of diatoms from phago-mixotrophs to photoautotrophs.</title>
        <authorList>
            <person name="Ban H."/>
            <person name="Sato S."/>
            <person name="Yoshikawa S."/>
            <person name="Yamada K."/>
            <person name="Nakamura Y."/>
            <person name="Ichinomiya M."/>
            <person name="Sato N."/>
            <person name="Blanc-Mathieu R."/>
            <person name="Endo H."/>
            <person name="Kuwata A."/>
            <person name="Ogata H."/>
        </authorList>
    </citation>
    <scope>NUCLEOTIDE SEQUENCE [LARGE SCALE GENOMIC DNA]</scope>
</reference>
<comment type="caution">
    <text evidence="2">The sequence shown here is derived from an EMBL/GenBank/DDBJ whole genome shotgun (WGS) entry which is preliminary data.</text>
</comment>
<proteinExistence type="predicted"/>
<protein>
    <recommendedName>
        <fullName evidence="1">Guanylate cyclase domain-containing protein</fullName>
    </recommendedName>
</protein>
<dbReference type="Pfam" id="PF00211">
    <property type="entry name" value="Guanylate_cyc"/>
    <property type="match status" value="2"/>
</dbReference>
<organism evidence="2 3">
    <name type="scientific">Tetraparma gracilis</name>
    <dbReference type="NCBI Taxonomy" id="2962635"/>
    <lineage>
        <taxon>Eukaryota</taxon>
        <taxon>Sar</taxon>
        <taxon>Stramenopiles</taxon>
        <taxon>Ochrophyta</taxon>
        <taxon>Bolidophyceae</taxon>
        <taxon>Parmales</taxon>
        <taxon>Triparmaceae</taxon>
        <taxon>Tetraparma</taxon>
    </lineage>
</organism>